<comment type="subcellular location">
    <subcellularLocation>
        <location evidence="1">Cell membrane</location>
        <topology evidence="1">Multi-pass membrane protein</topology>
    </subcellularLocation>
</comment>
<dbReference type="InterPro" id="IPR007341">
    <property type="entry name" value="Transgly_assoc"/>
</dbReference>
<proteinExistence type="inferred from homology"/>
<gene>
    <name evidence="8" type="ORF">HF295_08120</name>
</gene>
<dbReference type="RefSeq" id="WP_312031671.1">
    <property type="nucleotide sequence ID" value="NZ_CP051151.1"/>
</dbReference>
<dbReference type="Pfam" id="PF04226">
    <property type="entry name" value="Transgly_assoc"/>
    <property type="match status" value="1"/>
</dbReference>
<dbReference type="PANTHER" id="PTHR33884">
    <property type="entry name" value="UPF0410 PROTEIN YMGE"/>
    <property type="match status" value="1"/>
</dbReference>
<feature type="transmembrane region" description="Helical" evidence="7">
    <location>
        <begin position="57"/>
        <end position="76"/>
    </location>
</feature>
<protein>
    <submittedName>
        <fullName evidence="8">GlsB/YeaQ/YmgE family stress response membrane protein</fullName>
    </submittedName>
</protein>
<dbReference type="PANTHER" id="PTHR33884:SF3">
    <property type="entry name" value="UPF0410 PROTEIN YMGE"/>
    <property type="match status" value="1"/>
</dbReference>
<evidence type="ECO:0000256" key="5">
    <source>
        <dbReference type="ARBA" id="ARBA00022989"/>
    </source>
</evidence>
<accession>A0A7L6N5P8</accession>
<comment type="similarity">
    <text evidence="2">Belongs to the UPF0410 family.</text>
</comment>
<dbReference type="AlphaFoldDB" id="A0A7L6N5P8"/>
<keyword evidence="6 7" id="KW-0472">Membrane</keyword>
<dbReference type="GO" id="GO:0005886">
    <property type="term" value="C:plasma membrane"/>
    <property type="evidence" value="ECO:0007669"/>
    <property type="project" value="UniProtKB-SubCell"/>
</dbReference>
<dbReference type="KEGG" id="tbk:HF295_08120"/>
<evidence type="ECO:0000313" key="9">
    <source>
        <dbReference type="Proteomes" id="UP000512167"/>
    </source>
</evidence>
<evidence type="ECO:0000256" key="7">
    <source>
        <dbReference type="SAM" id="Phobius"/>
    </source>
</evidence>
<dbReference type="EMBL" id="CP051151">
    <property type="protein sequence ID" value="QLY40822.1"/>
    <property type="molecule type" value="Genomic_DNA"/>
</dbReference>
<feature type="transmembrane region" description="Helical" evidence="7">
    <location>
        <begin position="6"/>
        <end position="21"/>
    </location>
</feature>
<evidence type="ECO:0000256" key="1">
    <source>
        <dbReference type="ARBA" id="ARBA00004651"/>
    </source>
</evidence>
<keyword evidence="3" id="KW-1003">Cell membrane</keyword>
<evidence type="ECO:0000256" key="2">
    <source>
        <dbReference type="ARBA" id="ARBA00011006"/>
    </source>
</evidence>
<evidence type="ECO:0000256" key="6">
    <source>
        <dbReference type="ARBA" id="ARBA00023136"/>
    </source>
</evidence>
<keyword evidence="4 7" id="KW-0812">Transmembrane</keyword>
<feature type="transmembrane region" description="Helical" evidence="7">
    <location>
        <begin position="28"/>
        <end position="45"/>
    </location>
</feature>
<evidence type="ECO:0000313" key="8">
    <source>
        <dbReference type="EMBL" id="QLY40822.1"/>
    </source>
</evidence>
<organism evidence="8 9">
    <name type="scientific">Hujiaoplasma nucleasis</name>
    <dbReference type="NCBI Taxonomy" id="2725268"/>
    <lineage>
        <taxon>Bacteria</taxon>
        <taxon>Bacillati</taxon>
        <taxon>Mycoplasmatota</taxon>
        <taxon>Mollicutes</taxon>
        <taxon>Candidatus Izemoplasmatales</taxon>
        <taxon>Hujiaoplasmataceae</taxon>
        <taxon>Hujiaoplasma</taxon>
    </lineage>
</organism>
<keyword evidence="9" id="KW-1185">Reference proteome</keyword>
<evidence type="ECO:0000256" key="4">
    <source>
        <dbReference type="ARBA" id="ARBA00022692"/>
    </source>
</evidence>
<dbReference type="Proteomes" id="UP000512167">
    <property type="component" value="Chromosome"/>
</dbReference>
<reference evidence="8 9" key="1">
    <citation type="submission" date="2020-04" db="EMBL/GenBank/DDBJ databases">
        <authorList>
            <person name="Zheng R.K."/>
            <person name="Sun C.M."/>
        </authorList>
    </citation>
    <scope>NUCLEOTIDE SEQUENCE [LARGE SCALE GENOMIC DNA]</scope>
    <source>
        <strain evidence="9">zrk29</strain>
    </source>
</reference>
<keyword evidence="5 7" id="KW-1133">Transmembrane helix</keyword>
<name>A0A7L6N5P8_9MOLU</name>
<evidence type="ECO:0000256" key="3">
    <source>
        <dbReference type="ARBA" id="ARBA00022475"/>
    </source>
</evidence>
<sequence length="81" mass="8799">MGLILWILFGLIVGWIANTIMDVHGKGFFKNLIIGLIGSAIGGWIGDLIDFGPIGTFTLSGFIFAVIGAIILIWLLRKLRV</sequence>